<name>A0ABQ5LHI0_9GAMM</name>
<dbReference type="InterPro" id="IPR016128">
    <property type="entry name" value="Pyosin/cloacin_T_dom"/>
</dbReference>
<evidence type="ECO:0000313" key="6">
    <source>
        <dbReference type="Proteomes" id="UP001059610"/>
    </source>
</evidence>
<dbReference type="EMBL" id="BRLJ01000002">
    <property type="protein sequence ID" value="GKX62442.1"/>
    <property type="molecule type" value="Genomic_DNA"/>
</dbReference>
<dbReference type="RefSeq" id="WP_114986820.1">
    <property type="nucleotide sequence ID" value="NZ_BRLJ01000002.1"/>
</dbReference>
<comment type="caution">
    <text evidence="5">The sequence shown here is derived from an EMBL/GenBank/DDBJ whole genome shotgun (WGS) entry which is preliminary data.</text>
</comment>
<feature type="domain" description="Pyosin/cloacin translocation" evidence="4">
    <location>
        <begin position="188"/>
        <end position="323"/>
    </location>
</feature>
<proteinExistence type="predicted"/>
<sequence length="454" mass="47842">MSKESRTLSSRDEEPIINYLGEGKFKFKSQDAACYMHPLGWVADNNRGGISLCFTTEEENCLALFKLTGVQPVPVYTPEMATASSNALKAAGIMALSRAPGAIQFSIAGSGVLTPVTQVASAVSGAIARALAALAATATASTAGPIAAAVVMGMWPSEAGQGSDKWNGQNLALLSLPLTTLSGKQTVLPGRPTIDLPARGSLMMNGNQLEFKLLKTGGALSKAVPVLNAVRDAVTGLDSIIIPAMGGVPERTILINPAPTGPMFPPHTGNSSPKPVTPVHTGTTIETIDKPLILTTPVPDETFDFIYWQLDAKGSGVEPVYVVVSSNGDASKGFNQTEIKIINEAQGILDSKVMDQIQQAHSKGQAVTVVINNRIIQYEPNLPASGMTMFGDNGFYLGPEAFKSKVELQKTVLHELYRLNTSNSGNGVSEALASQETYAAYDFAEKASSTLRSK</sequence>
<evidence type="ECO:0000256" key="3">
    <source>
        <dbReference type="ARBA" id="ARBA00023048"/>
    </source>
</evidence>
<dbReference type="Pfam" id="PF06958">
    <property type="entry name" value="Pyocin_S"/>
    <property type="match status" value="1"/>
</dbReference>
<evidence type="ECO:0000256" key="2">
    <source>
        <dbReference type="ARBA" id="ARBA00023022"/>
    </source>
</evidence>
<protein>
    <recommendedName>
        <fullName evidence="4">Pyosin/cloacin translocation domain-containing protein</fullName>
    </recommendedName>
</protein>
<dbReference type="Proteomes" id="UP001059610">
    <property type="component" value="Unassembled WGS sequence"/>
</dbReference>
<gene>
    <name evidence="5" type="ORF">SOASR032_10110</name>
</gene>
<dbReference type="SUPFAM" id="SSF69369">
    <property type="entry name" value="Cloacin translocation domain"/>
    <property type="match status" value="1"/>
</dbReference>
<accession>A0ABQ5LHI0</accession>
<evidence type="ECO:0000313" key="5">
    <source>
        <dbReference type="EMBL" id="GKX62442.1"/>
    </source>
</evidence>
<keyword evidence="2" id="KW-0044">Antibiotic</keyword>
<evidence type="ECO:0000256" key="1">
    <source>
        <dbReference type="ARBA" id="ARBA00022529"/>
    </source>
</evidence>
<organism evidence="5 6">
    <name type="scientific">Pragia fontium</name>
    <dbReference type="NCBI Taxonomy" id="82985"/>
    <lineage>
        <taxon>Bacteria</taxon>
        <taxon>Pseudomonadati</taxon>
        <taxon>Pseudomonadota</taxon>
        <taxon>Gammaproteobacteria</taxon>
        <taxon>Enterobacterales</taxon>
        <taxon>Budviciaceae</taxon>
        <taxon>Pragia</taxon>
    </lineage>
</organism>
<keyword evidence="1" id="KW-0929">Antimicrobial</keyword>
<keyword evidence="3" id="KW-0078">Bacteriocin</keyword>
<dbReference type="InterPro" id="IPR036302">
    <property type="entry name" value="Pyosin/cloacin_T_dom_sf"/>
</dbReference>
<reference evidence="5" key="1">
    <citation type="submission" date="2022-06" db="EMBL/GenBank/DDBJ databases">
        <title>Draft genome sequences of Pragia fontium str. JCM24417.</title>
        <authorList>
            <person name="Wakabayashi Y."/>
            <person name="Kojima K."/>
        </authorList>
    </citation>
    <scope>NUCLEOTIDE SEQUENCE</scope>
    <source>
        <strain evidence="5">JCM 24417</strain>
    </source>
</reference>
<keyword evidence="6" id="KW-1185">Reference proteome</keyword>
<evidence type="ECO:0000259" key="4">
    <source>
        <dbReference type="Pfam" id="PF06958"/>
    </source>
</evidence>